<feature type="domain" description="Cyclic nucleotide-binding" evidence="1">
    <location>
        <begin position="22"/>
        <end position="125"/>
    </location>
</feature>
<organism evidence="2 3">
    <name type="scientific">Pseudotenacibaculum haliotis</name>
    <dbReference type="NCBI Taxonomy" id="1862138"/>
    <lineage>
        <taxon>Bacteria</taxon>
        <taxon>Pseudomonadati</taxon>
        <taxon>Bacteroidota</taxon>
        <taxon>Flavobacteriia</taxon>
        <taxon>Flavobacteriales</taxon>
        <taxon>Flavobacteriaceae</taxon>
        <taxon>Pseudotenacibaculum</taxon>
    </lineage>
</organism>
<evidence type="ECO:0000313" key="2">
    <source>
        <dbReference type="EMBL" id="MFD2568202.1"/>
    </source>
</evidence>
<dbReference type="InterPro" id="IPR000595">
    <property type="entry name" value="cNMP-bd_dom"/>
</dbReference>
<evidence type="ECO:0000259" key="1">
    <source>
        <dbReference type="PROSITE" id="PS50042"/>
    </source>
</evidence>
<dbReference type="EMBL" id="JBHULH010000008">
    <property type="protein sequence ID" value="MFD2568202.1"/>
    <property type="molecule type" value="Genomic_DNA"/>
</dbReference>
<sequence>MTPLLLVVNHHIMGIISKFVSNYHTLSPSSLKEFENLFQKKNYKKNDVIYRTGESTSRFFILYEGLTRSVVIDKNGKHKTRTLFNAPAIFASLFSSLNNEPSVAEFNCLTDVILFEGNFLKFIELTEKHHDISILYNRFLEEAFINMEEKATILSTLDATERYVHLKNKIPNIENLIQLNHIASYLNITSIQLSRIRKKMFSQ</sequence>
<dbReference type="CDD" id="cd00038">
    <property type="entry name" value="CAP_ED"/>
    <property type="match status" value="1"/>
</dbReference>
<comment type="caution">
    <text evidence="2">The sequence shown here is derived from an EMBL/GenBank/DDBJ whole genome shotgun (WGS) entry which is preliminary data.</text>
</comment>
<dbReference type="Proteomes" id="UP001597508">
    <property type="component" value="Unassembled WGS sequence"/>
</dbReference>
<dbReference type="PROSITE" id="PS50042">
    <property type="entry name" value="CNMP_BINDING_3"/>
    <property type="match status" value="1"/>
</dbReference>
<dbReference type="Pfam" id="PF00027">
    <property type="entry name" value="cNMP_binding"/>
    <property type="match status" value="1"/>
</dbReference>
<proteinExistence type="predicted"/>
<keyword evidence="3" id="KW-1185">Reference proteome</keyword>
<accession>A0ABW5LUW3</accession>
<dbReference type="Gene3D" id="2.60.120.10">
    <property type="entry name" value="Jelly Rolls"/>
    <property type="match status" value="1"/>
</dbReference>
<protein>
    <submittedName>
        <fullName evidence="2">Crp/Fnr family transcriptional regulator</fullName>
    </submittedName>
</protein>
<dbReference type="RefSeq" id="WP_379666907.1">
    <property type="nucleotide sequence ID" value="NZ_JBHULH010000008.1"/>
</dbReference>
<dbReference type="InterPro" id="IPR018490">
    <property type="entry name" value="cNMP-bd_dom_sf"/>
</dbReference>
<dbReference type="SUPFAM" id="SSF51206">
    <property type="entry name" value="cAMP-binding domain-like"/>
    <property type="match status" value="1"/>
</dbReference>
<evidence type="ECO:0000313" key="3">
    <source>
        <dbReference type="Proteomes" id="UP001597508"/>
    </source>
</evidence>
<reference evidence="3" key="1">
    <citation type="journal article" date="2019" name="Int. J. Syst. Evol. Microbiol.">
        <title>The Global Catalogue of Microorganisms (GCM) 10K type strain sequencing project: providing services to taxonomists for standard genome sequencing and annotation.</title>
        <authorList>
            <consortium name="The Broad Institute Genomics Platform"/>
            <consortium name="The Broad Institute Genome Sequencing Center for Infectious Disease"/>
            <person name="Wu L."/>
            <person name="Ma J."/>
        </authorList>
    </citation>
    <scope>NUCLEOTIDE SEQUENCE [LARGE SCALE GENOMIC DNA]</scope>
    <source>
        <strain evidence="3">KCTC 52127</strain>
    </source>
</reference>
<name>A0ABW5LUW3_9FLAO</name>
<gene>
    <name evidence="2" type="ORF">ACFSRZ_12520</name>
</gene>
<dbReference type="InterPro" id="IPR014710">
    <property type="entry name" value="RmlC-like_jellyroll"/>
</dbReference>